<gene>
    <name evidence="2" type="ORF">PFMG_00435</name>
</gene>
<dbReference type="NCBIfam" id="TIGR01477">
    <property type="entry name" value="RIFIN"/>
    <property type="match status" value="1"/>
</dbReference>
<dbReference type="EMBL" id="GG664975">
    <property type="protein sequence ID" value="KNG74209.1"/>
    <property type="molecule type" value="Genomic_DNA"/>
</dbReference>
<organism evidence="2 3">
    <name type="scientific">Plasmodium falciparum IGH-CR14</name>
    <dbReference type="NCBI Taxonomy" id="580059"/>
    <lineage>
        <taxon>Eukaryota</taxon>
        <taxon>Sar</taxon>
        <taxon>Alveolata</taxon>
        <taxon>Apicomplexa</taxon>
        <taxon>Aconoidasida</taxon>
        <taxon>Haemosporida</taxon>
        <taxon>Plasmodiidae</taxon>
        <taxon>Plasmodium</taxon>
        <taxon>Plasmodium (Laverania)</taxon>
    </lineage>
</organism>
<evidence type="ECO:0000313" key="3">
    <source>
        <dbReference type="Proteomes" id="UP000054562"/>
    </source>
</evidence>
<reference evidence="3" key="2">
    <citation type="submission" date="2015-07" db="EMBL/GenBank/DDBJ databases">
        <title>The genome sequence of Plasmodium falciparum IGH-CR14.</title>
        <authorList>
            <consortium name="The Broad Institute Genome Sequencing Platform"/>
            <person name="Volkman S.K."/>
            <person name="Neafsey D.E."/>
            <person name="Dash A.P."/>
            <person name="Chitnis C.E."/>
            <person name="Hartl D.L."/>
            <person name="Young S.K."/>
            <person name="Kodira C.D."/>
            <person name="Zeng Q."/>
            <person name="Koehrsen M."/>
            <person name="Godfrey P."/>
            <person name="Alvarado L."/>
            <person name="Berlin A."/>
            <person name="Borenstein D."/>
            <person name="Chen Z."/>
            <person name="Engels R."/>
            <person name="Freedman E."/>
            <person name="Gellesch M."/>
            <person name="Goldberg J."/>
            <person name="Griggs A."/>
            <person name="Gujja S."/>
            <person name="Heiman D."/>
            <person name="Hepburn T."/>
            <person name="Howarth C."/>
            <person name="Jen D."/>
            <person name="Larson L."/>
            <person name="Lewis B."/>
            <person name="Mehta T."/>
            <person name="Park D."/>
            <person name="Pearson M."/>
            <person name="Roberts A."/>
            <person name="Saif S."/>
            <person name="Shea T."/>
            <person name="Shenoy N."/>
            <person name="Sisk P."/>
            <person name="Stolte C."/>
            <person name="Sykes S."/>
            <person name="Walk T."/>
            <person name="White J."/>
            <person name="Yandava C."/>
            <person name="Wirth D.F."/>
            <person name="Nusbaum C."/>
            <person name="Birren B."/>
        </authorList>
    </citation>
    <scope>NUCLEOTIDE SEQUENCE [LARGE SCALE GENOMIC DNA]</scope>
    <source>
        <strain evidence="3">IGH-CR14</strain>
    </source>
</reference>
<reference evidence="3" key="1">
    <citation type="submission" date="2015-07" db="EMBL/GenBank/DDBJ databases">
        <title>Annotation of Plasmodium falciparum IGH-CR14.</title>
        <authorList>
            <consortium name="The Broad Institute Genome Sequencing Platform"/>
            <person name="Volkman S.K."/>
            <person name="Neafsey D.E."/>
            <person name="Dash A.P."/>
            <person name="Chitnis C.E."/>
            <person name="Hartl D.L."/>
            <person name="Young S.K."/>
            <person name="Zeng Q."/>
            <person name="Koehrsen M."/>
            <person name="Alvarado L."/>
            <person name="Berlin A."/>
            <person name="Borenstein D."/>
            <person name="Chapman S.B."/>
            <person name="Chen Z."/>
            <person name="Engels R."/>
            <person name="Freedman E."/>
            <person name="Gellesch M."/>
            <person name="Goldberg J."/>
            <person name="Griggs A."/>
            <person name="Gujja S."/>
            <person name="Heilman E.R."/>
            <person name="Heiman D.I."/>
            <person name="Howarth C."/>
            <person name="Jen D."/>
            <person name="Larson L."/>
            <person name="Mehta T."/>
            <person name="Neiman D."/>
            <person name="Park D."/>
            <person name="Pearson M."/>
            <person name="Roberts A."/>
            <person name="Saif S."/>
            <person name="Shea T."/>
            <person name="Shenoy N."/>
            <person name="Sisk P."/>
            <person name="Stolte C."/>
            <person name="Sykes S."/>
            <person name="Walk T."/>
            <person name="White J."/>
            <person name="Yandava C."/>
            <person name="Haas B."/>
            <person name="Henn M.R."/>
            <person name="Nusbaum C."/>
            <person name="Birren B."/>
        </authorList>
    </citation>
    <scope>NUCLEOTIDE SEQUENCE [LARGE SCALE GENOMIC DNA]</scope>
    <source>
        <strain evidence="3">IGH-CR14</strain>
    </source>
</reference>
<dbReference type="Pfam" id="PF02009">
    <property type="entry name" value="RIFIN"/>
    <property type="match status" value="1"/>
</dbReference>
<keyword evidence="1" id="KW-1133">Transmembrane helix</keyword>
<accession>A0A0L1I3K6</accession>
<feature type="transmembrane region" description="Helical" evidence="1">
    <location>
        <begin position="328"/>
        <end position="349"/>
    </location>
</feature>
<dbReference type="InterPro" id="IPR006373">
    <property type="entry name" value="VSA_Rifin"/>
</dbReference>
<keyword evidence="1" id="KW-0472">Membrane</keyword>
<dbReference type="OrthoDB" id="10452926at2759"/>
<protein>
    <submittedName>
        <fullName evidence="2">Rifin</fullName>
    </submittedName>
</protein>
<dbReference type="SUPFAM" id="SSF47473">
    <property type="entry name" value="EF-hand"/>
    <property type="match status" value="1"/>
</dbReference>
<evidence type="ECO:0000256" key="1">
    <source>
        <dbReference type="SAM" id="Phobius"/>
    </source>
</evidence>
<name>A0A0L1I3K6_PLAFA</name>
<dbReference type="Proteomes" id="UP000054562">
    <property type="component" value="Unassembled WGS sequence"/>
</dbReference>
<sequence length="369" mass="41188">MKDHYINILLFALPLNILVYNRRNYYITPRHTETNRSLCECELYSPTNYDSDPEMKRVMQQFVDRTTQRFHEYDERMKTTRQKCREQCDKEIQKIILKDKLEKQMAQQFSTLHTDIQSDDIPTCICEKSLADKVEKGCLRCGGVLGGGIAPTFGLIGSVAINMWKTTEIAAVIAAAEKFGAAKGAAAGLKAGVDAVITGLKELGVKDFCPVLFKSIGISTRYNDSETIISAIMAKQTKACSAGAASQANTAMCTKFQIEFGLMDAATRRPSSPPASQHIPKMINELVSMATDTANARAAEVSSATYKDIMTKQTAFIEAEFNSSITSIYAPIIAIVVIVLIMIIIYLILRYRRKKKMKKKLQYIKLLEE</sequence>
<evidence type="ECO:0000313" key="2">
    <source>
        <dbReference type="EMBL" id="KNG74209.1"/>
    </source>
</evidence>
<keyword evidence="1" id="KW-0812">Transmembrane</keyword>
<proteinExistence type="predicted"/>
<dbReference type="InterPro" id="IPR011992">
    <property type="entry name" value="EF-hand-dom_pair"/>
</dbReference>
<dbReference type="AlphaFoldDB" id="A0A0L1I3K6"/>